<reference evidence="4" key="1">
    <citation type="submission" date="2024-07" db="EMBL/GenBank/DDBJ databases">
        <title>Complete genome sequences of cellulolytic bacteria, Kitasatospora sp. CMC57 and Streptomyces sp. CMC78, isolated from Japanese agricultural soil.</title>
        <authorList>
            <person name="Hashimoto T."/>
            <person name="Ito M."/>
            <person name="Iwamoto M."/>
            <person name="Fukahori D."/>
            <person name="Shoda T."/>
            <person name="Sakoda M."/>
            <person name="Morohoshi T."/>
            <person name="Mitsuboshi M."/>
            <person name="Nishizawa T."/>
        </authorList>
    </citation>
    <scope>NUCLEOTIDE SEQUENCE</scope>
    <source>
        <strain evidence="4">CMC57</strain>
    </source>
</reference>
<protein>
    <recommendedName>
        <fullName evidence="3">N-acetyltransferase domain-containing protein</fullName>
    </recommendedName>
</protein>
<feature type="domain" description="N-acetyltransferase" evidence="3">
    <location>
        <begin position="1"/>
        <end position="172"/>
    </location>
</feature>
<evidence type="ECO:0000256" key="2">
    <source>
        <dbReference type="ARBA" id="ARBA00023315"/>
    </source>
</evidence>
<organism evidence="4">
    <name type="scientific">Kitasatospora sp. CMC57</name>
    <dbReference type="NCBI Taxonomy" id="3231513"/>
    <lineage>
        <taxon>Bacteria</taxon>
        <taxon>Bacillati</taxon>
        <taxon>Actinomycetota</taxon>
        <taxon>Actinomycetes</taxon>
        <taxon>Kitasatosporales</taxon>
        <taxon>Streptomycetaceae</taxon>
        <taxon>Kitasatospora</taxon>
    </lineage>
</organism>
<dbReference type="GO" id="GO:0016747">
    <property type="term" value="F:acyltransferase activity, transferring groups other than amino-acyl groups"/>
    <property type="evidence" value="ECO:0007669"/>
    <property type="project" value="InterPro"/>
</dbReference>
<accession>A0AB33JUK0</accession>
<name>A0AB33JUK0_9ACTN</name>
<evidence type="ECO:0000256" key="1">
    <source>
        <dbReference type="ARBA" id="ARBA00022679"/>
    </source>
</evidence>
<dbReference type="PANTHER" id="PTHR43877:SF1">
    <property type="entry name" value="ACETYLTRANSFERASE"/>
    <property type="match status" value="1"/>
</dbReference>
<dbReference type="RefSeq" id="WP_407988905.1">
    <property type="nucleotide sequence ID" value="NZ_AP035881.2"/>
</dbReference>
<dbReference type="PANTHER" id="PTHR43877">
    <property type="entry name" value="AMINOALKYLPHOSPHONATE N-ACETYLTRANSFERASE-RELATED-RELATED"/>
    <property type="match status" value="1"/>
</dbReference>
<dbReference type="EMBL" id="AP035881">
    <property type="protein sequence ID" value="BFP46498.1"/>
    <property type="molecule type" value="Genomic_DNA"/>
</dbReference>
<evidence type="ECO:0000259" key="3">
    <source>
        <dbReference type="PROSITE" id="PS51186"/>
    </source>
</evidence>
<dbReference type="InterPro" id="IPR016181">
    <property type="entry name" value="Acyl_CoA_acyltransferase"/>
</dbReference>
<dbReference type="CDD" id="cd04301">
    <property type="entry name" value="NAT_SF"/>
    <property type="match status" value="1"/>
</dbReference>
<dbReference type="InterPro" id="IPR050832">
    <property type="entry name" value="Bact_Acetyltransf"/>
</dbReference>
<dbReference type="Pfam" id="PF00583">
    <property type="entry name" value="Acetyltransf_1"/>
    <property type="match status" value="1"/>
</dbReference>
<keyword evidence="1" id="KW-0808">Transferase</keyword>
<dbReference type="PROSITE" id="PS51186">
    <property type="entry name" value="GNAT"/>
    <property type="match status" value="1"/>
</dbReference>
<evidence type="ECO:0000313" key="4">
    <source>
        <dbReference type="EMBL" id="BFP46498.1"/>
    </source>
</evidence>
<dbReference type="SUPFAM" id="SSF55729">
    <property type="entry name" value="Acyl-CoA N-acyltransferases (Nat)"/>
    <property type="match status" value="1"/>
</dbReference>
<dbReference type="Gene3D" id="3.40.630.30">
    <property type="match status" value="1"/>
</dbReference>
<proteinExistence type="predicted"/>
<gene>
    <name evidence="4" type="ORF">KCMC57_28660</name>
</gene>
<dbReference type="AlphaFoldDB" id="A0AB33JUK0"/>
<sequence length="172" mass="18779">MEIRTGGRADTPAILALLDGAVAWLAAEGRTGQWGEQPWSSRPTAVARLEQATAELLVRLVVDPDGRVLGSCLLAERAPEYAAPADGPELYIRWLVTDRAARGTGVGAALVEDALAEARRREVSALRVDCYAGDDRRLVAQYQRLGFTPTEPFEVTLDDGRRWPGQVLEIRI</sequence>
<keyword evidence="2" id="KW-0012">Acyltransferase</keyword>
<dbReference type="InterPro" id="IPR000182">
    <property type="entry name" value="GNAT_dom"/>
</dbReference>